<reference evidence="2 3" key="1">
    <citation type="submission" date="2019-03" db="EMBL/GenBank/DDBJ databases">
        <title>Genomic Encyclopedia of Type Strains, Phase IV (KMG-IV): sequencing the most valuable type-strain genomes for metagenomic binning, comparative biology and taxonomic classification.</title>
        <authorList>
            <person name="Goeker M."/>
        </authorList>
    </citation>
    <scope>NUCLEOTIDE SEQUENCE [LARGE SCALE GENOMIC DNA]</scope>
    <source>
        <strain evidence="2 3">DSM 21667</strain>
    </source>
</reference>
<dbReference type="InterPro" id="IPR038116">
    <property type="entry name" value="TrpR-like_sf"/>
</dbReference>
<dbReference type="PANTHER" id="PTHR40080:SF1">
    <property type="entry name" value="TRPR-LIKE PROTEIN YERC_YECD"/>
    <property type="match status" value="1"/>
</dbReference>
<dbReference type="InterPro" id="IPR013368">
    <property type="entry name" value="YecD_YerC"/>
</dbReference>
<evidence type="ECO:0000313" key="3">
    <source>
        <dbReference type="Proteomes" id="UP000295293"/>
    </source>
</evidence>
<name>A0A4R6YYN9_9GAMM</name>
<dbReference type="Proteomes" id="UP000295293">
    <property type="component" value="Unassembled WGS sequence"/>
</dbReference>
<gene>
    <name evidence="2" type="ORF">DFR29_10675</name>
</gene>
<accession>A0A4R6YYN9</accession>
<dbReference type="OrthoDB" id="2621539at2"/>
<protein>
    <submittedName>
        <fullName evidence="2">Trp operon repressor family</fullName>
    </submittedName>
</protein>
<keyword evidence="3" id="KW-1185">Reference proteome</keyword>
<dbReference type="InterPro" id="IPR010921">
    <property type="entry name" value="Trp_repressor/repl_initiator"/>
</dbReference>
<dbReference type="GO" id="GO:0043565">
    <property type="term" value="F:sequence-specific DNA binding"/>
    <property type="evidence" value="ECO:0007669"/>
    <property type="project" value="InterPro"/>
</dbReference>
<dbReference type="AlphaFoldDB" id="A0A4R6YYN9"/>
<proteinExistence type="predicted"/>
<feature type="compositionally biased region" description="Low complexity" evidence="1">
    <location>
        <begin position="130"/>
        <end position="145"/>
    </location>
</feature>
<dbReference type="EMBL" id="SNZH01000006">
    <property type="protein sequence ID" value="TDR43933.1"/>
    <property type="molecule type" value="Genomic_DNA"/>
</dbReference>
<dbReference type="PANTHER" id="PTHR40080">
    <property type="entry name" value="LMO1763 PROTEIN"/>
    <property type="match status" value="1"/>
</dbReference>
<dbReference type="GO" id="GO:0003700">
    <property type="term" value="F:DNA-binding transcription factor activity"/>
    <property type="evidence" value="ECO:0007669"/>
    <property type="project" value="InterPro"/>
</dbReference>
<dbReference type="Gene3D" id="1.10.1270.10">
    <property type="entry name" value="TrpR-like"/>
    <property type="match status" value="1"/>
</dbReference>
<feature type="region of interest" description="Disordered" evidence="1">
    <location>
        <begin position="102"/>
        <end position="152"/>
    </location>
</feature>
<sequence>MKRRYLEPENTPVPAEESLCRALLSLDTPAEMMAFLRDLCTPAELEALIDRWRVVPYLLAGYAYREIHDRTSVSVTTIGRVARFLQQGNGGYLAVVAHEALPPLPKPPRRRNGLPSPVLTALPALSGKTPGSKPQPGKPAAKPPSNRGGDRS</sequence>
<dbReference type="SUPFAM" id="SSF48295">
    <property type="entry name" value="TrpR-like"/>
    <property type="match status" value="1"/>
</dbReference>
<organism evidence="2 3">
    <name type="scientific">Tahibacter aquaticus</name>
    <dbReference type="NCBI Taxonomy" id="520092"/>
    <lineage>
        <taxon>Bacteria</taxon>
        <taxon>Pseudomonadati</taxon>
        <taxon>Pseudomonadota</taxon>
        <taxon>Gammaproteobacteria</taxon>
        <taxon>Lysobacterales</taxon>
        <taxon>Rhodanobacteraceae</taxon>
        <taxon>Tahibacter</taxon>
    </lineage>
</organism>
<dbReference type="Pfam" id="PF01371">
    <property type="entry name" value="Trp_repressor"/>
    <property type="match status" value="1"/>
</dbReference>
<comment type="caution">
    <text evidence="2">The sequence shown here is derived from an EMBL/GenBank/DDBJ whole genome shotgun (WGS) entry which is preliminary data.</text>
</comment>
<evidence type="ECO:0000313" key="2">
    <source>
        <dbReference type="EMBL" id="TDR43933.1"/>
    </source>
</evidence>
<dbReference type="NCBIfam" id="TIGR02531">
    <property type="entry name" value="yecD_yerC"/>
    <property type="match status" value="1"/>
</dbReference>
<dbReference type="InterPro" id="IPR000831">
    <property type="entry name" value="Trp_repress"/>
</dbReference>
<evidence type="ECO:0000256" key="1">
    <source>
        <dbReference type="SAM" id="MobiDB-lite"/>
    </source>
</evidence>